<dbReference type="VEuPathDB" id="FungiDB:SDRG_07107"/>
<dbReference type="Proteomes" id="UP000030762">
    <property type="component" value="Unassembled WGS sequence"/>
</dbReference>
<keyword evidence="3" id="KW-1185">Reference proteome</keyword>
<reference evidence="2 3" key="1">
    <citation type="submission" date="2012-04" db="EMBL/GenBank/DDBJ databases">
        <title>The Genome Sequence of Saprolegnia declina VS20.</title>
        <authorList>
            <consortium name="The Broad Institute Genome Sequencing Platform"/>
            <person name="Russ C."/>
            <person name="Nusbaum C."/>
            <person name="Tyler B."/>
            <person name="van West P."/>
            <person name="Dieguez-Uribeondo J."/>
            <person name="de Bruijn I."/>
            <person name="Tripathy S."/>
            <person name="Jiang R."/>
            <person name="Young S.K."/>
            <person name="Zeng Q."/>
            <person name="Gargeya S."/>
            <person name="Fitzgerald M."/>
            <person name="Haas B."/>
            <person name="Abouelleil A."/>
            <person name="Alvarado L."/>
            <person name="Arachchi H.M."/>
            <person name="Berlin A."/>
            <person name="Chapman S.B."/>
            <person name="Goldberg J."/>
            <person name="Griggs A."/>
            <person name="Gujja S."/>
            <person name="Hansen M."/>
            <person name="Howarth C."/>
            <person name="Imamovic A."/>
            <person name="Larimer J."/>
            <person name="McCowen C."/>
            <person name="Montmayeur A."/>
            <person name="Murphy C."/>
            <person name="Neiman D."/>
            <person name="Pearson M."/>
            <person name="Priest M."/>
            <person name="Roberts A."/>
            <person name="Saif S."/>
            <person name="Shea T."/>
            <person name="Sisk P."/>
            <person name="Sykes S."/>
            <person name="Wortman J."/>
            <person name="Nusbaum C."/>
            <person name="Birren B."/>
        </authorList>
    </citation>
    <scope>NUCLEOTIDE SEQUENCE [LARGE SCALE GENOMIC DNA]</scope>
    <source>
        <strain evidence="2 3">VS20</strain>
    </source>
</reference>
<dbReference type="InterPro" id="IPR011993">
    <property type="entry name" value="PH-like_dom_sf"/>
</dbReference>
<protein>
    <recommendedName>
        <fullName evidence="4">PH domain-containing protein</fullName>
    </recommendedName>
</protein>
<proteinExistence type="predicted"/>
<feature type="compositionally biased region" description="Basic and acidic residues" evidence="1">
    <location>
        <begin position="86"/>
        <end position="99"/>
    </location>
</feature>
<feature type="region of interest" description="Disordered" evidence="1">
    <location>
        <begin position="86"/>
        <end position="188"/>
    </location>
</feature>
<organism evidence="2 3">
    <name type="scientific">Saprolegnia diclina (strain VS20)</name>
    <dbReference type="NCBI Taxonomy" id="1156394"/>
    <lineage>
        <taxon>Eukaryota</taxon>
        <taxon>Sar</taxon>
        <taxon>Stramenopiles</taxon>
        <taxon>Oomycota</taxon>
        <taxon>Saprolegniomycetes</taxon>
        <taxon>Saprolegniales</taxon>
        <taxon>Saprolegniaceae</taxon>
        <taxon>Saprolegnia</taxon>
    </lineage>
</organism>
<dbReference type="eggNOG" id="ENOG502RZ55">
    <property type="taxonomic scope" value="Eukaryota"/>
</dbReference>
<dbReference type="GeneID" id="19947834"/>
<dbReference type="Gene3D" id="2.30.29.30">
    <property type="entry name" value="Pleckstrin-homology domain (PH domain)/Phosphotyrosine-binding domain (PTB)"/>
    <property type="match status" value="1"/>
</dbReference>
<gene>
    <name evidence="2" type="ORF">SDRG_07107</name>
</gene>
<dbReference type="InParanoid" id="T0RYD6"/>
<evidence type="ECO:0000256" key="1">
    <source>
        <dbReference type="SAM" id="MobiDB-lite"/>
    </source>
</evidence>
<dbReference type="EMBL" id="JH767151">
    <property type="protein sequence ID" value="EQC35397.1"/>
    <property type="molecule type" value="Genomic_DNA"/>
</dbReference>
<accession>T0RYD6</accession>
<evidence type="ECO:0000313" key="2">
    <source>
        <dbReference type="EMBL" id="EQC35397.1"/>
    </source>
</evidence>
<sequence length="477" mass="53016">MMLMAASNNEAASVAIKLLPAPSGRGVKAGSGLHELLFTLLGQDRVEWDAKLRAKLKHLLLKDVAEREQTQLTMAALHDTIRSVEMDRRRAETDKKAESENSNQVEELGEEKPEIDVADENPPALEPIALKAGKEEALRAPSPTATRRPSTSSTSNAPTRRRSSVRRKSLTLVSCKSSPGKVSMSPGKHGCANQLVLVKAKKSSNTKSARSSGDAPSRLGIKIARKWKPLNFSLFSFHPNAAAVPTPVLELGPQQNAIMLRQLRYVKGVMHELPWAKSRLRDMLSHYTQKDLTKEDLFPQLSHLSVQVQDDLDAKAKAQKHVIEAKAKQATTLQLAKGIINELTIMKYGRRGKPHETKLYYDETHPCVLYWQSKQGDRSSSFLPLHGVKAIEVGHVTPVFKRAARKHADLDASRCLSLVTDDRTLDLRLPNTLQRDWLLKALQDAVQYAVQYRATAPAKRSQGPHLLTPATPRLRRM</sequence>
<name>T0RYD6_SAPDV</name>
<dbReference type="SUPFAM" id="SSF50729">
    <property type="entry name" value="PH domain-like"/>
    <property type="match status" value="1"/>
</dbReference>
<dbReference type="OrthoDB" id="446422at2759"/>
<dbReference type="AlphaFoldDB" id="T0RYD6"/>
<evidence type="ECO:0000313" key="3">
    <source>
        <dbReference type="Proteomes" id="UP000030762"/>
    </source>
</evidence>
<dbReference type="RefSeq" id="XP_008611147.1">
    <property type="nucleotide sequence ID" value="XM_008612925.1"/>
</dbReference>
<evidence type="ECO:0008006" key="4">
    <source>
        <dbReference type="Google" id="ProtNLM"/>
    </source>
</evidence>
<feature type="compositionally biased region" description="Low complexity" evidence="1">
    <location>
        <begin position="139"/>
        <end position="158"/>
    </location>
</feature>
<dbReference type="OMA" id="YDETHPC"/>
<feature type="compositionally biased region" description="Basic residues" evidence="1">
    <location>
        <begin position="159"/>
        <end position="169"/>
    </location>
</feature>